<evidence type="ECO:0000256" key="5">
    <source>
        <dbReference type="ARBA" id="ARBA00040665"/>
    </source>
</evidence>
<dbReference type="Gene3D" id="1.25.40.10">
    <property type="entry name" value="Tetratricopeptide repeat domain"/>
    <property type="match status" value="1"/>
</dbReference>
<evidence type="ECO:0000256" key="4">
    <source>
        <dbReference type="ARBA" id="ARBA00022803"/>
    </source>
</evidence>
<keyword evidence="8" id="KW-1185">Reference proteome</keyword>
<evidence type="ECO:0000313" key="9">
    <source>
        <dbReference type="WBParaSite" id="HNAJ_0000537101-mRNA-1"/>
    </source>
</evidence>
<comment type="function">
    <text evidence="6">Axonemal protein which is implicated in axonemal and/or peri-axonemal structure assembly and regulates flagellum assembly and beating and therefore sperm motility.</text>
</comment>
<dbReference type="GO" id="GO:0003341">
    <property type="term" value="P:cilium movement"/>
    <property type="evidence" value="ECO:0007669"/>
    <property type="project" value="TreeGrafter"/>
</dbReference>
<name>A0A0R3TE82_RODNA</name>
<evidence type="ECO:0000313" key="8">
    <source>
        <dbReference type="Proteomes" id="UP000278807"/>
    </source>
</evidence>
<dbReference type="AlphaFoldDB" id="A0A0R3TE82"/>
<keyword evidence="2" id="KW-0963">Cytoplasm</keyword>
<keyword evidence="4" id="KW-0802">TPR repeat</keyword>
<keyword evidence="3" id="KW-0677">Repeat</keyword>
<dbReference type="OrthoDB" id="626167at2759"/>
<evidence type="ECO:0000256" key="6">
    <source>
        <dbReference type="ARBA" id="ARBA00044739"/>
    </source>
</evidence>
<gene>
    <name evidence="7" type="ORF">HNAJ_LOCUS5369</name>
</gene>
<evidence type="ECO:0000256" key="2">
    <source>
        <dbReference type="ARBA" id="ARBA00022490"/>
    </source>
</evidence>
<evidence type="ECO:0000256" key="3">
    <source>
        <dbReference type="ARBA" id="ARBA00022737"/>
    </source>
</evidence>
<dbReference type="WBParaSite" id="HNAJ_0000537101-mRNA-1">
    <property type="protein sequence ID" value="HNAJ_0000537101-mRNA-1"/>
    <property type="gene ID" value="HNAJ_0000537101"/>
</dbReference>
<dbReference type="PANTHER" id="PTHR46630:SF1">
    <property type="entry name" value="TETRATRICOPEPTIDE REPEAT PROTEIN 29"/>
    <property type="match status" value="1"/>
</dbReference>
<dbReference type="EMBL" id="UZAE01004502">
    <property type="protein sequence ID" value="VDO01229.1"/>
    <property type="molecule type" value="Genomic_DNA"/>
</dbReference>
<comment type="subcellular location">
    <subcellularLocation>
        <location evidence="1">Cytoplasm</location>
    </subcellularLocation>
</comment>
<dbReference type="InterPro" id="IPR011990">
    <property type="entry name" value="TPR-like_helical_dom_sf"/>
</dbReference>
<dbReference type="SUPFAM" id="SSF48452">
    <property type="entry name" value="TPR-like"/>
    <property type="match status" value="1"/>
</dbReference>
<proteinExistence type="predicted"/>
<dbReference type="InterPro" id="IPR051476">
    <property type="entry name" value="Bac_ResReg_Asp_Phosphatase"/>
</dbReference>
<dbReference type="Proteomes" id="UP000278807">
    <property type="component" value="Unassembled WGS sequence"/>
</dbReference>
<dbReference type="GO" id="GO:0005737">
    <property type="term" value="C:cytoplasm"/>
    <property type="evidence" value="ECO:0007669"/>
    <property type="project" value="UniProtKB-SubCell"/>
</dbReference>
<dbReference type="PANTHER" id="PTHR46630">
    <property type="entry name" value="TETRATRICOPEPTIDE REPEAT PROTEIN 29"/>
    <property type="match status" value="1"/>
</dbReference>
<evidence type="ECO:0000313" key="7">
    <source>
        <dbReference type="EMBL" id="VDO01229.1"/>
    </source>
</evidence>
<organism evidence="9">
    <name type="scientific">Rodentolepis nana</name>
    <name type="common">Dwarf tapeworm</name>
    <name type="synonym">Hymenolepis nana</name>
    <dbReference type="NCBI Taxonomy" id="102285"/>
    <lineage>
        <taxon>Eukaryota</taxon>
        <taxon>Metazoa</taxon>
        <taxon>Spiralia</taxon>
        <taxon>Lophotrochozoa</taxon>
        <taxon>Platyhelminthes</taxon>
        <taxon>Cestoda</taxon>
        <taxon>Eucestoda</taxon>
        <taxon>Cyclophyllidea</taxon>
        <taxon>Hymenolepididae</taxon>
        <taxon>Rodentolepis</taxon>
    </lineage>
</organism>
<dbReference type="GO" id="GO:0005929">
    <property type="term" value="C:cilium"/>
    <property type="evidence" value="ECO:0007669"/>
    <property type="project" value="TreeGrafter"/>
</dbReference>
<reference evidence="7 8" key="2">
    <citation type="submission" date="2018-11" db="EMBL/GenBank/DDBJ databases">
        <authorList>
            <consortium name="Pathogen Informatics"/>
        </authorList>
    </citation>
    <scope>NUCLEOTIDE SEQUENCE [LARGE SCALE GENOMIC DNA]</scope>
</reference>
<protein>
    <recommendedName>
        <fullName evidence="5">Tetratricopeptide repeat protein 29</fullName>
    </recommendedName>
</protein>
<evidence type="ECO:0000256" key="1">
    <source>
        <dbReference type="ARBA" id="ARBA00004496"/>
    </source>
</evidence>
<accession>A0A0R3TE82</accession>
<reference evidence="9" key="1">
    <citation type="submission" date="2017-02" db="UniProtKB">
        <authorList>
            <consortium name="WormBaseParasite"/>
        </authorList>
    </citation>
    <scope>IDENTIFICATION</scope>
</reference>
<sequence>TPKKCINSVNNSGVAVKCGAVSNDINSDTIKLRLRAELPHLTRKQAAQFQLPFYETLCHELLENGYHYAFTEIFEIHEKQMEDRQHAGPDSILWTITPISEQPEKLYKLRDKLSRAEAAARRQDHHTVFSCYLKLAKYFNDFPDELWLAEHFFGYCLVVAQRITDDDGLKLAIAYEYNGLSKESLGDFKKASAFFIQFYNATRNKKWKEDDGTILSEKADRHLVRIYHALMEGTPKEYINDRLSYCTKAYEVAKASGDPKLAALASLKLGQMYLESGKVSDAISFYKGYFEFAKESNDWVSFGHACESLAQLYER</sequence>